<feature type="non-terminal residue" evidence="1">
    <location>
        <position position="19"/>
    </location>
</feature>
<evidence type="ECO:0000313" key="1">
    <source>
        <dbReference type="EMBL" id="GIY83859.1"/>
    </source>
</evidence>
<evidence type="ECO:0000313" key="2">
    <source>
        <dbReference type="Proteomes" id="UP001054945"/>
    </source>
</evidence>
<comment type="caution">
    <text evidence="1">The sequence shown here is derived from an EMBL/GenBank/DDBJ whole genome shotgun (WGS) entry which is preliminary data.</text>
</comment>
<organism evidence="1 2">
    <name type="scientific">Caerostris extrusa</name>
    <name type="common">Bark spider</name>
    <name type="synonym">Caerostris bankana</name>
    <dbReference type="NCBI Taxonomy" id="172846"/>
    <lineage>
        <taxon>Eukaryota</taxon>
        <taxon>Metazoa</taxon>
        <taxon>Ecdysozoa</taxon>
        <taxon>Arthropoda</taxon>
        <taxon>Chelicerata</taxon>
        <taxon>Arachnida</taxon>
        <taxon>Araneae</taxon>
        <taxon>Araneomorphae</taxon>
        <taxon>Entelegynae</taxon>
        <taxon>Araneoidea</taxon>
        <taxon>Araneidae</taxon>
        <taxon>Caerostris</taxon>
    </lineage>
</organism>
<dbReference type="EMBL" id="BPLR01016438">
    <property type="protein sequence ID" value="GIY83859.1"/>
    <property type="molecule type" value="Genomic_DNA"/>
</dbReference>
<dbReference type="Proteomes" id="UP001054945">
    <property type="component" value="Unassembled WGS sequence"/>
</dbReference>
<keyword evidence="2" id="KW-1185">Reference proteome</keyword>
<reference evidence="1 2" key="1">
    <citation type="submission" date="2021-06" db="EMBL/GenBank/DDBJ databases">
        <title>Caerostris extrusa draft genome.</title>
        <authorList>
            <person name="Kono N."/>
            <person name="Arakawa K."/>
        </authorList>
    </citation>
    <scope>NUCLEOTIDE SEQUENCE [LARGE SCALE GENOMIC DNA]</scope>
</reference>
<name>A0AAV4WNJ7_CAEEX</name>
<sequence length="19" mass="2125">MVDFFPEKGVEVCLSSLPQ</sequence>
<dbReference type="AlphaFoldDB" id="A0AAV4WNJ7"/>
<gene>
    <name evidence="1" type="ORF">CEXT_746841</name>
</gene>
<proteinExistence type="predicted"/>
<protein>
    <submittedName>
        <fullName evidence="1">Uncharacterized protein</fullName>
    </submittedName>
</protein>
<accession>A0AAV4WNJ7</accession>